<evidence type="ECO:0000313" key="6">
    <source>
        <dbReference type="Proteomes" id="UP000220034"/>
    </source>
</evidence>
<dbReference type="AlphaFoldDB" id="A0A2C9CM31"/>
<keyword evidence="2" id="KW-0238">DNA-binding</keyword>
<keyword evidence="3" id="KW-0804">Transcription</keyword>
<name>A0A2C9CM31_9RHOB</name>
<evidence type="ECO:0000256" key="3">
    <source>
        <dbReference type="ARBA" id="ARBA00023163"/>
    </source>
</evidence>
<dbReference type="SMART" id="SM00344">
    <property type="entry name" value="HTH_ASNC"/>
    <property type="match status" value="1"/>
</dbReference>
<dbReference type="SUPFAM" id="SSF54909">
    <property type="entry name" value="Dimeric alpha+beta barrel"/>
    <property type="match status" value="1"/>
</dbReference>
<evidence type="ECO:0000313" key="5">
    <source>
        <dbReference type="EMBL" id="SOH92245.1"/>
    </source>
</evidence>
<accession>A0A2C9CM31</accession>
<dbReference type="Proteomes" id="UP000220034">
    <property type="component" value="Unassembled WGS sequence"/>
</dbReference>
<dbReference type="InterPro" id="IPR011991">
    <property type="entry name" value="ArsR-like_HTH"/>
</dbReference>
<dbReference type="Gene3D" id="1.10.10.10">
    <property type="entry name" value="Winged helix-like DNA-binding domain superfamily/Winged helix DNA-binding domain"/>
    <property type="match status" value="1"/>
</dbReference>
<dbReference type="PRINTS" id="PR00033">
    <property type="entry name" value="HTHASNC"/>
</dbReference>
<dbReference type="Pfam" id="PF13404">
    <property type="entry name" value="HTH_AsnC-type"/>
    <property type="match status" value="1"/>
</dbReference>
<dbReference type="InterPro" id="IPR019888">
    <property type="entry name" value="Tscrpt_reg_AsnC-like"/>
</dbReference>
<proteinExistence type="predicted"/>
<dbReference type="InterPro" id="IPR019887">
    <property type="entry name" value="Tscrpt_reg_AsnC/Lrp_C"/>
</dbReference>
<dbReference type="InterPro" id="IPR036388">
    <property type="entry name" value="WH-like_DNA-bd_sf"/>
</dbReference>
<dbReference type="GO" id="GO:0043565">
    <property type="term" value="F:sequence-specific DNA binding"/>
    <property type="evidence" value="ECO:0007669"/>
    <property type="project" value="InterPro"/>
</dbReference>
<dbReference type="GO" id="GO:0043200">
    <property type="term" value="P:response to amino acid"/>
    <property type="evidence" value="ECO:0007669"/>
    <property type="project" value="TreeGrafter"/>
</dbReference>
<dbReference type="Pfam" id="PF01037">
    <property type="entry name" value="AsnC_trans_reg"/>
    <property type="match status" value="1"/>
</dbReference>
<evidence type="ECO:0000259" key="4">
    <source>
        <dbReference type="PROSITE" id="PS50956"/>
    </source>
</evidence>
<dbReference type="PROSITE" id="PS50956">
    <property type="entry name" value="HTH_ASNC_2"/>
    <property type="match status" value="1"/>
</dbReference>
<dbReference type="PANTHER" id="PTHR30154">
    <property type="entry name" value="LEUCINE-RESPONSIVE REGULATORY PROTEIN"/>
    <property type="match status" value="1"/>
</dbReference>
<dbReference type="InterPro" id="IPR036390">
    <property type="entry name" value="WH_DNA-bd_sf"/>
</dbReference>
<reference evidence="6" key="1">
    <citation type="submission" date="2017-09" db="EMBL/GenBank/DDBJ databases">
        <authorList>
            <person name="Varghese N."/>
            <person name="Submissions S."/>
        </authorList>
    </citation>
    <scope>NUCLEOTIDE SEQUENCE [LARGE SCALE GENOMIC DNA]</scope>
    <source>
        <strain evidence="6">C7</strain>
    </source>
</reference>
<evidence type="ECO:0000256" key="1">
    <source>
        <dbReference type="ARBA" id="ARBA00023015"/>
    </source>
</evidence>
<dbReference type="OrthoDB" id="7847328at2"/>
<dbReference type="CDD" id="cd00090">
    <property type="entry name" value="HTH_ARSR"/>
    <property type="match status" value="1"/>
</dbReference>
<dbReference type="InterPro" id="IPR011008">
    <property type="entry name" value="Dimeric_a/b-barrel"/>
</dbReference>
<feature type="domain" description="HTH asnC-type" evidence="4">
    <location>
        <begin position="5"/>
        <end position="66"/>
    </location>
</feature>
<dbReference type="EMBL" id="OCTN01000001">
    <property type="protein sequence ID" value="SOH92245.1"/>
    <property type="molecule type" value="Genomic_DNA"/>
</dbReference>
<dbReference type="InterPro" id="IPR000485">
    <property type="entry name" value="AsnC-type_HTH_dom"/>
</dbReference>
<dbReference type="RefSeq" id="WP_097927844.1">
    <property type="nucleotide sequence ID" value="NZ_OCTN01000001.1"/>
</dbReference>
<dbReference type="GO" id="GO:0005829">
    <property type="term" value="C:cytosol"/>
    <property type="evidence" value="ECO:0007669"/>
    <property type="project" value="TreeGrafter"/>
</dbReference>
<protein>
    <submittedName>
        <fullName evidence="5">Lrp/AsnC family transcriptional regulator</fullName>
    </submittedName>
</protein>
<sequence>MNIRMDDIDRKILVELQEDSSRSLDEIARRVGASKTPVWNRIRKMREAGIIKGQTTLLDPEKLGLEACFFVLIRTSEHDAGWLERFLNAVQNRPEVMEAHRLAGDIDYILKVRVASARAYDDFYRALIREVSVYNVTSTLSMEEIKNTTALPIPEPE</sequence>
<dbReference type="SUPFAM" id="SSF46785">
    <property type="entry name" value="Winged helix' DNA-binding domain"/>
    <property type="match status" value="1"/>
</dbReference>
<gene>
    <name evidence="5" type="ORF">SAMN06273572_10186</name>
</gene>
<dbReference type="GO" id="GO:0006355">
    <property type="term" value="P:regulation of DNA-templated transcription"/>
    <property type="evidence" value="ECO:0007669"/>
    <property type="project" value="UniProtKB-ARBA"/>
</dbReference>
<keyword evidence="1" id="KW-0805">Transcription regulation</keyword>
<dbReference type="Gene3D" id="3.30.70.920">
    <property type="match status" value="1"/>
</dbReference>
<dbReference type="PANTHER" id="PTHR30154:SF17">
    <property type="entry name" value="DNA-BINDING TRANSCRIPTIONAL ACTIVATOR DECR"/>
    <property type="match status" value="1"/>
</dbReference>
<evidence type="ECO:0000256" key="2">
    <source>
        <dbReference type="ARBA" id="ARBA00023125"/>
    </source>
</evidence>
<organism evidence="5 6">
    <name type="scientific">Pontivivens marinum</name>
    <dbReference type="NCBI Taxonomy" id="1690039"/>
    <lineage>
        <taxon>Bacteria</taxon>
        <taxon>Pseudomonadati</taxon>
        <taxon>Pseudomonadota</taxon>
        <taxon>Alphaproteobacteria</taxon>
        <taxon>Rhodobacterales</taxon>
        <taxon>Paracoccaceae</taxon>
        <taxon>Pontivivens</taxon>
    </lineage>
</organism>
<keyword evidence="6" id="KW-1185">Reference proteome</keyword>